<dbReference type="Pfam" id="PF00581">
    <property type="entry name" value="Rhodanese"/>
    <property type="match status" value="1"/>
</dbReference>
<feature type="binding site" evidence="11">
    <location>
        <begin position="172"/>
        <end position="173"/>
    </location>
    <ligand>
        <name>ATP</name>
        <dbReference type="ChEBI" id="CHEBI:30616"/>
    </ligand>
</feature>
<dbReference type="GO" id="GO:0042292">
    <property type="term" value="F:URM1 activating enzyme activity"/>
    <property type="evidence" value="ECO:0007669"/>
    <property type="project" value="TreeGrafter"/>
</dbReference>
<dbReference type="PANTHER" id="PTHR10953:SF102">
    <property type="entry name" value="ADENYLYLTRANSFERASE AND SULFURTRANSFERASE MOCS3"/>
    <property type="match status" value="1"/>
</dbReference>
<evidence type="ECO:0000256" key="6">
    <source>
        <dbReference type="ARBA" id="ARBA00022741"/>
    </source>
</evidence>
<evidence type="ECO:0000259" key="13">
    <source>
        <dbReference type="PROSITE" id="PS50206"/>
    </source>
</evidence>
<keyword evidence="5 11" id="KW-0479">Metal-binding</keyword>
<feature type="binding site" evidence="11">
    <location>
        <position position="292"/>
    </location>
    <ligand>
        <name>Zn(2+)</name>
        <dbReference type="ChEBI" id="CHEBI:29105"/>
    </ligand>
</feature>
<dbReference type="GO" id="GO:0005524">
    <property type="term" value="F:ATP binding"/>
    <property type="evidence" value="ECO:0007669"/>
    <property type="project" value="UniProtKB-KW"/>
</dbReference>
<dbReference type="SMART" id="SM00450">
    <property type="entry name" value="RHOD"/>
    <property type="match status" value="1"/>
</dbReference>
<feature type="binding site" evidence="11">
    <location>
        <position position="289"/>
    </location>
    <ligand>
        <name>Zn(2+)</name>
        <dbReference type="ChEBI" id="CHEBI:29105"/>
    </ligand>
</feature>
<keyword evidence="10 11" id="KW-0511">Multifunctional enzyme</keyword>
<feature type="domain" description="Rhodanese" evidence="13">
    <location>
        <begin position="339"/>
        <end position="430"/>
    </location>
</feature>
<keyword evidence="9" id="KW-0501">Molybdenum cofactor biosynthesis</keyword>
<evidence type="ECO:0000256" key="2">
    <source>
        <dbReference type="ARBA" id="ARBA00022490"/>
    </source>
</evidence>
<dbReference type="OrthoDB" id="10261062at2759"/>
<evidence type="ECO:0000256" key="4">
    <source>
        <dbReference type="ARBA" id="ARBA00022694"/>
    </source>
</evidence>
<keyword evidence="3 11" id="KW-0808">Transferase</keyword>
<feature type="binding site" evidence="11">
    <location>
        <position position="128"/>
    </location>
    <ligand>
        <name>ATP</name>
        <dbReference type="ChEBI" id="CHEBI:30616"/>
    </ligand>
</feature>
<comment type="similarity">
    <text evidence="11">In the N-terminal section; belongs to the HesA/MoeB/ThiF family. UBA4 subfamily.</text>
</comment>
<dbReference type="Gene3D" id="3.40.250.10">
    <property type="entry name" value="Rhodanese-like domain"/>
    <property type="match status" value="1"/>
</dbReference>
<keyword evidence="6 11" id="KW-0547">Nucleotide-binding</keyword>
<dbReference type="FunFam" id="3.40.50.720:FF:000206">
    <property type="entry name" value="Adenylyltransferase and sulfurtransferase MOCS3"/>
    <property type="match status" value="1"/>
</dbReference>
<feature type="binding site" evidence="11">
    <location>
        <position position="83"/>
    </location>
    <ligand>
        <name>ATP</name>
        <dbReference type="ChEBI" id="CHEBI:30616"/>
    </ligand>
</feature>
<feature type="active site" description="Glycyl thioester intermediate; for adenylyltransferase activity" evidence="11">
    <location>
        <position position="230"/>
    </location>
</feature>
<protein>
    <recommendedName>
        <fullName evidence="13">Rhodanese domain-containing protein</fullName>
    </recommendedName>
</protein>
<dbReference type="UniPathway" id="UPA00988"/>
<reference evidence="14 15" key="1">
    <citation type="submission" date="2016-07" db="EMBL/GenBank/DDBJ databases">
        <title>Pervasive Adenine N6-methylation of Active Genes in Fungi.</title>
        <authorList>
            <consortium name="DOE Joint Genome Institute"/>
            <person name="Mondo S.J."/>
            <person name="Dannebaum R.O."/>
            <person name="Kuo R.C."/>
            <person name="Labutti K."/>
            <person name="Haridas S."/>
            <person name="Kuo A."/>
            <person name="Salamov A."/>
            <person name="Ahrendt S.R."/>
            <person name="Lipzen A."/>
            <person name="Sullivan W."/>
            <person name="Andreopoulos W.B."/>
            <person name="Clum A."/>
            <person name="Lindquist E."/>
            <person name="Daum C."/>
            <person name="Ramamoorthy G.K."/>
            <person name="Gryganskyi A."/>
            <person name="Culley D."/>
            <person name="Magnuson J.K."/>
            <person name="James T.Y."/>
            <person name="O'Malley M.A."/>
            <person name="Stajich J.E."/>
            <person name="Spatafora J.W."/>
            <person name="Visel A."/>
            <person name="Grigoriev I.V."/>
        </authorList>
    </citation>
    <scope>NUCLEOTIDE SEQUENCE [LARGE SCALE GENOMIC DNA]</scope>
    <source>
        <strain evidence="14 15">CBS 931.73</strain>
    </source>
</reference>
<dbReference type="GO" id="GO:0046872">
    <property type="term" value="F:metal ion binding"/>
    <property type="evidence" value="ECO:0007669"/>
    <property type="project" value="UniProtKB-KW"/>
</dbReference>
<accession>A0A1Y1YF83</accession>
<keyword evidence="15" id="KW-1185">Reference proteome</keyword>
<keyword evidence="12" id="KW-0175">Coiled coil</keyword>
<dbReference type="InParanoid" id="A0A1Y1YF83"/>
<evidence type="ECO:0000256" key="11">
    <source>
        <dbReference type="HAMAP-Rule" id="MF_03049"/>
    </source>
</evidence>
<keyword evidence="2 11" id="KW-0963">Cytoplasm</keyword>
<dbReference type="InterPro" id="IPR000594">
    <property type="entry name" value="ThiF_NAD_FAD-bd"/>
</dbReference>
<comment type="caution">
    <text evidence="14">The sequence shown here is derived from an EMBL/GenBank/DDBJ whole genome shotgun (WGS) entry which is preliminary data.</text>
</comment>
<evidence type="ECO:0000256" key="8">
    <source>
        <dbReference type="ARBA" id="ARBA00022840"/>
    </source>
</evidence>
<comment type="subcellular location">
    <subcellularLocation>
        <location evidence="1">Cytoplasm</location>
        <location evidence="1">Cytosol</location>
    </subcellularLocation>
</comment>
<feature type="binding site" evidence="11">
    <location>
        <position position="213"/>
    </location>
    <ligand>
        <name>Zn(2+)</name>
        <dbReference type="ChEBI" id="CHEBI:29105"/>
    </ligand>
</feature>
<dbReference type="InterPro" id="IPR036873">
    <property type="entry name" value="Rhodanese-like_dom_sf"/>
</dbReference>
<feature type="binding site" evidence="11">
    <location>
        <position position="104"/>
    </location>
    <ligand>
        <name>ATP</name>
        <dbReference type="ChEBI" id="CHEBI:30616"/>
    </ligand>
</feature>
<evidence type="ECO:0000256" key="3">
    <source>
        <dbReference type="ARBA" id="ARBA00022679"/>
    </source>
</evidence>
<dbReference type="InterPro" id="IPR028885">
    <property type="entry name" value="MOCS3/Uba4"/>
</dbReference>
<sequence length="432" mass="47763">MEEQLRLENAELRRELEQVKRELDLLKSQNETAQSIPPQVQEGAGLTNAEIQRYGRQLILPDIGIKGQKKLKNASVLVVGAGGLGSPCILYLCAAGVGRLGIVDHDVVDNTNLHRQVIHDERREGMSKAASAKYSCNKLNSFCDVQIYDTLFNSDNALEIIQQYDVVVDCTDNVATRYLINDACVMAKKPLVSGSAVRMDGQLTIYNYNGGPCYRCLFPTPPPPESVTNCADGGVLGVVPGIIGCLEALETIKVITGLNANYKPNLLVFSAAHTPAFRSIKLRAKKHDCAVCGDEPTVTSLIDYVQFCGSGALDKLQDLTILDSSERVSCTEYSEIMTKDNSHLLLDCREKVQFEICQLPNSTNIPWSQFERQIDGFNEYDRTKPVYVVCRRGNDSQQAVRMLQSKGWTNVKDIAGGLVAWTKEVDSEFPLY</sequence>
<keyword evidence="7 11" id="KW-0862">Zinc</keyword>
<dbReference type="PANTHER" id="PTHR10953">
    <property type="entry name" value="UBIQUITIN-ACTIVATING ENZYME E1"/>
    <property type="match status" value="1"/>
</dbReference>
<dbReference type="GO" id="GO:0002143">
    <property type="term" value="P:tRNA wobble position uridine thiolation"/>
    <property type="evidence" value="ECO:0007669"/>
    <property type="project" value="InterPro"/>
</dbReference>
<dbReference type="NCBIfam" id="NF004281">
    <property type="entry name" value="PRK05690.1"/>
    <property type="match status" value="1"/>
</dbReference>
<keyword evidence="4 11" id="KW-0819">tRNA processing</keyword>
<evidence type="ECO:0000313" key="14">
    <source>
        <dbReference type="EMBL" id="ORX96700.1"/>
    </source>
</evidence>
<dbReference type="FunFam" id="3.40.250.10:FF:000014">
    <property type="entry name" value="Adenylyltransferase and sulfurtransferase MOCS3"/>
    <property type="match status" value="1"/>
</dbReference>
<dbReference type="Pfam" id="PF00899">
    <property type="entry name" value="ThiF"/>
    <property type="match status" value="1"/>
</dbReference>
<dbReference type="GO" id="GO:0005829">
    <property type="term" value="C:cytosol"/>
    <property type="evidence" value="ECO:0007669"/>
    <property type="project" value="UniProtKB-SubCell"/>
</dbReference>
<feature type="binding site" evidence="11">
    <location>
        <position position="216"/>
    </location>
    <ligand>
        <name>Zn(2+)</name>
        <dbReference type="ChEBI" id="CHEBI:29105"/>
    </ligand>
</feature>
<dbReference type="InterPro" id="IPR035985">
    <property type="entry name" value="Ubiquitin-activating_enz"/>
</dbReference>
<dbReference type="AlphaFoldDB" id="A0A1Y1YF83"/>
<organism evidence="14 15">
    <name type="scientific">Basidiobolus meristosporus CBS 931.73</name>
    <dbReference type="NCBI Taxonomy" id="1314790"/>
    <lineage>
        <taxon>Eukaryota</taxon>
        <taxon>Fungi</taxon>
        <taxon>Fungi incertae sedis</taxon>
        <taxon>Zoopagomycota</taxon>
        <taxon>Entomophthoromycotina</taxon>
        <taxon>Basidiobolomycetes</taxon>
        <taxon>Basidiobolales</taxon>
        <taxon>Basidiobolaceae</taxon>
        <taxon>Basidiobolus</taxon>
    </lineage>
</organism>
<name>A0A1Y1YF83_9FUNG</name>
<comment type="pathway">
    <text evidence="11">tRNA modification; 5-methoxycarbonylmethyl-2-thiouridine-tRNA biosynthesis.</text>
</comment>
<feature type="active site" description="Cysteine persulfide intermediate; for sulfurtransferase activity" evidence="11">
    <location>
        <position position="390"/>
    </location>
</feature>
<evidence type="ECO:0000256" key="12">
    <source>
        <dbReference type="SAM" id="Coils"/>
    </source>
</evidence>
<dbReference type="Proteomes" id="UP000193498">
    <property type="component" value="Unassembled WGS sequence"/>
</dbReference>
<feature type="coiled-coil region" evidence="12">
    <location>
        <begin position="2"/>
        <end position="36"/>
    </location>
</feature>
<dbReference type="SUPFAM" id="SSF69572">
    <property type="entry name" value="Activating enzymes of the ubiquitin-like proteins"/>
    <property type="match status" value="1"/>
</dbReference>
<dbReference type="PROSITE" id="PS50206">
    <property type="entry name" value="RHODANESE_3"/>
    <property type="match status" value="1"/>
</dbReference>
<feature type="binding site" evidence="11">
    <location>
        <begin position="111"/>
        <end position="115"/>
    </location>
    <ligand>
        <name>ATP</name>
        <dbReference type="ChEBI" id="CHEBI:30616"/>
    </ligand>
</feature>
<evidence type="ECO:0000256" key="1">
    <source>
        <dbReference type="ARBA" id="ARBA00004514"/>
    </source>
</evidence>
<evidence type="ECO:0000256" key="10">
    <source>
        <dbReference type="ARBA" id="ARBA00023268"/>
    </source>
</evidence>
<dbReference type="InterPro" id="IPR045886">
    <property type="entry name" value="ThiF/MoeB/HesA"/>
</dbReference>
<evidence type="ECO:0000256" key="5">
    <source>
        <dbReference type="ARBA" id="ARBA00022723"/>
    </source>
</evidence>
<gene>
    <name evidence="11" type="primary">UBA4</name>
    <name evidence="14" type="ORF">K493DRAFT_217020</name>
</gene>
<proteinExistence type="inferred from homology"/>
<dbReference type="GO" id="GO:0006777">
    <property type="term" value="P:Mo-molybdopterin cofactor biosynthetic process"/>
    <property type="evidence" value="ECO:0007669"/>
    <property type="project" value="UniProtKB-KW"/>
</dbReference>
<evidence type="ECO:0000256" key="7">
    <source>
        <dbReference type="ARBA" id="ARBA00022833"/>
    </source>
</evidence>
<dbReference type="FunCoup" id="A0A1Y1YF83">
    <property type="interactions" value="685"/>
</dbReference>
<dbReference type="STRING" id="1314790.A0A1Y1YF83"/>
<dbReference type="Gene3D" id="3.40.50.720">
    <property type="entry name" value="NAD(P)-binding Rossmann-like Domain"/>
    <property type="match status" value="1"/>
</dbReference>
<dbReference type="GO" id="GO:0004792">
    <property type="term" value="F:thiosulfate-cyanide sulfurtransferase activity"/>
    <property type="evidence" value="ECO:0007669"/>
    <property type="project" value="TreeGrafter"/>
</dbReference>
<dbReference type="HAMAP" id="MF_03049">
    <property type="entry name" value="MOCS3_Uba4"/>
    <property type="match status" value="1"/>
</dbReference>
<dbReference type="CDD" id="cd00757">
    <property type="entry name" value="ThiF_MoeB_HesA_family"/>
    <property type="match status" value="1"/>
</dbReference>
<keyword evidence="8 11" id="KW-0067">ATP-binding</keyword>
<dbReference type="GO" id="GO:0032447">
    <property type="term" value="P:protein urmylation"/>
    <property type="evidence" value="ECO:0007669"/>
    <property type="project" value="TreeGrafter"/>
</dbReference>
<dbReference type="GO" id="GO:0070566">
    <property type="term" value="F:adenylyltransferase activity"/>
    <property type="evidence" value="ECO:0007669"/>
    <property type="project" value="InterPro"/>
</dbReference>
<dbReference type="InterPro" id="IPR001763">
    <property type="entry name" value="Rhodanese-like_dom"/>
</dbReference>
<comment type="cofactor">
    <cofactor evidence="11">
        <name>Zn(2+)</name>
        <dbReference type="ChEBI" id="CHEBI:29105"/>
    </cofactor>
    <text evidence="11">Binds 1 zinc ion per subunit.</text>
</comment>
<dbReference type="EMBL" id="MCFE01000148">
    <property type="protein sequence ID" value="ORX96700.1"/>
    <property type="molecule type" value="Genomic_DNA"/>
</dbReference>
<evidence type="ECO:0000256" key="9">
    <source>
        <dbReference type="ARBA" id="ARBA00023150"/>
    </source>
</evidence>
<evidence type="ECO:0000313" key="15">
    <source>
        <dbReference type="Proteomes" id="UP000193498"/>
    </source>
</evidence>